<evidence type="ECO:0000313" key="1">
    <source>
        <dbReference type="EMBL" id="MFB2894387.1"/>
    </source>
</evidence>
<dbReference type="EMBL" id="JBHFNR010000110">
    <property type="protein sequence ID" value="MFB2894387.1"/>
    <property type="molecule type" value="Genomic_DNA"/>
</dbReference>
<keyword evidence="2" id="KW-1185">Reference proteome</keyword>
<protein>
    <submittedName>
        <fullName evidence="1">Uncharacterized protein</fullName>
    </submittedName>
</protein>
<name>A0ABV4XSG2_9CYAN</name>
<organism evidence="1 2">
    <name type="scientific">Floridaenema flaviceps BLCC-F50</name>
    <dbReference type="NCBI Taxonomy" id="3153642"/>
    <lineage>
        <taxon>Bacteria</taxon>
        <taxon>Bacillati</taxon>
        <taxon>Cyanobacteriota</taxon>
        <taxon>Cyanophyceae</taxon>
        <taxon>Oscillatoriophycideae</taxon>
        <taxon>Aerosakkonematales</taxon>
        <taxon>Aerosakkonemataceae</taxon>
        <taxon>Floridanema</taxon>
        <taxon>Floridanema flaviceps</taxon>
    </lineage>
</organism>
<proteinExistence type="predicted"/>
<evidence type="ECO:0000313" key="2">
    <source>
        <dbReference type="Proteomes" id="UP001576784"/>
    </source>
</evidence>
<gene>
    <name evidence="1" type="ORF">ACE1CI_15875</name>
</gene>
<dbReference type="Proteomes" id="UP001576784">
    <property type="component" value="Unassembled WGS sequence"/>
</dbReference>
<dbReference type="RefSeq" id="WP_413264033.1">
    <property type="nucleotide sequence ID" value="NZ_JBHFNR010000110.1"/>
</dbReference>
<sequence length="189" mass="21994">MRSIEPFDSNTVEVDGICFATFMPERVLKIPKQNGDRTPLQLGIKITNNTSIPRYFSFLFSFTPEIKTPDGQIRGSGYSTDRLLKPLVSDFLLAKLFETVTFSLNAELYWTKLSIKDRCETLVIFIPFRDGYFMFDFLNPGIYQMRFTYQVHSSTVEHTYQRWIDPSILQSLWIGKIATPFVEFRLVES</sequence>
<comment type="caution">
    <text evidence="1">The sequence shown here is derived from an EMBL/GenBank/DDBJ whole genome shotgun (WGS) entry which is preliminary data.</text>
</comment>
<reference evidence="1 2" key="1">
    <citation type="submission" date="2024-09" db="EMBL/GenBank/DDBJ databases">
        <title>Floridaenema gen nov. (Aerosakkonemataceae, Aerosakkonematales ord. nov., Cyanobacteria) from benthic tropical and subtropical fresh waters, with the description of four new species.</title>
        <authorList>
            <person name="Moretto J.A."/>
            <person name="Berthold D.E."/>
            <person name="Lefler F.W."/>
            <person name="Huang I.-S."/>
            <person name="Laughinghouse H. IV."/>
        </authorList>
    </citation>
    <scope>NUCLEOTIDE SEQUENCE [LARGE SCALE GENOMIC DNA]</scope>
    <source>
        <strain evidence="1 2">BLCC-F50</strain>
    </source>
</reference>
<accession>A0ABV4XSG2</accession>